<dbReference type="EMBL" id="DS995901">
    <property type="protein sequence ID" value="EEA24064.1"/>
    <property type="molecule type" value="Genomic_DNA"/>
</dbReference>
<dbReference type="PANTHER" id="PTHR43662:SF7">
    <property type="entry name" value="DUF1996 DOMAIN-CONTAINING PROTEIN"/>
    <property type="match status" value="1"/>
</dbReference>
<evidence type="ECO:0000259" key="2">
    <source>
        <dbReference type="Pfam" id="PF09362"/>
    </source>
</evidence>
<dbReference type="STRING" id="441960.B6QF29"/>
<accession>B6QF29</accession>
<dbReference type="OrthoDB" id="74764at2759"/>
<proteinExistence type="predicted"/>
<dbReference type="Pfam" id="PF09362">
    <property type="entry name" value="DUF1996"/>
    <property type="match status" value="1"/>
</dbReference>
<dbReference type="AlphaFoldDB" id="B6QF29"/>
<sequence length="460" mass="50446">MRYSIVITCMATAVQASNFWRLPCKSRTAAARMDPIMAPGEPNSHLHTIFGSGGFSSNVTQDDLLHSDCTSCAVTQDRSAYWTPPLMFLYPNGSSTMVNQDGGMLAYYFVYGNNPQPFPQGFRMVAGDQYLRNFTGPVPDLPTSEWTANDKTQFSLAQKALGFNCLHYDRGSDEDSLYRHTLPDKQFLDENCSDGLRLELMFPSCWNGVDVDTPNHKSHMAYPDLVKDGKCPEGFGTRLVTLFFETKYDTQNFKGVDGQFVLATGDPTGCGYHGDFIQGWESDFLRQAMDECSNPSGEVADCQLFTLQSDQDASACQAPVPKELGHENPFFNGHGLLGDVPIQEGPERAAPYGAQSSMLMDHLPVSLPVPVPVPSIGVVGEVARVVDNLVPTATPTHSHSLSPSPSPRRVESVAKKCSTDKVTVYETAIVHVPMATHSPASASTPTLRKHGHRHRDHDHI</sequence>
<dbReference type="VEuPathDB" id="FungiDB:PMAA_080790"/>
<gene>
    <name evidence="3" type="ORF">PMAA_080790</name>
</gene>
<feature type="compositionally biased region" description="Basic residues" evidence="1">
    <location>
        <begin position="447"/>
        <end position="460"/>
    </location>
</feature>
<dbReference type="Proteomes" id="UP000001294">
    <property type="component" value="Unassembled WGS sequence"/>
</dbReference>
<dbReference type="InterPro" id="IPR018535">
    <property type="entry name" value="DUF1996"/>
</dbReference>
<feature type="domain" description="DUF1996" evidence="2">
    <location>
        <begin position="34"/>
        <end position="280"/>
    </location>
</feature>
<protein>
    <recommendedName>
        <fullName evidence="2">DUF1996 domain-containing protein</fullName>
    </recommendedName>
</protein>
<keyword evidence="4" id="KW-1185">Reference proteome</keyword>
<evidence type="ECO:0000313" key="4">
    <source>
        <dbReference type="Proteomes" id="UP000001294"/>
    </source>
</evidence>
<evidence type="ECO:0000313" key="3">
    <source>
        <dbReference type="EMBL" id="EEA24064.1"/>
    </source>
</evidence>
<dbReference type="PhylomeDB" id="B6QF29"/>
<name>B6QF29_TALMQ</name>
<evidence type="ECO:0000256" key="1">
    <source>
        <dbReference type="SAM" id="MobiDB-lite"/>
    </source>
</evidence>
<reference evidence="4" key="1">
    <citation type="journal article" date="2015" name="Genome Announc.">
        <title>Genome sequence of the AIDS-associated pathogen Penicillium marneffei (ATCC18224) and its near taxonomic relative Talaromyces stipitatus (ATCC10500).</title>
        <authorList>
            <person name="Nierman W.C."/>
            <person name="Fedorova-Abrams N.D."/>
            <person name="Andrianopoulos A."/>
        </authorList>
    </citation>
    <scope>NUCLEOTIDE SEQUENCE [LARGE SCALE GENOMIC DNA]</scope>
    <source>
        <strain evidence="4">ATCC 18224 / CBS 334.59 / QM 7333</strain>
    </source>
</reference>
<dbReference type="PANTHER" id="PTHR43662">
    <property type="match status" value="1"/>
</dbReference>
<organism evidence="3 4">
    <name type="scientific">Talaromyces marneffei (strain ATCC 18224 / CBS 334.59 / QM 7333)</name>
    <name type="common">Penicillium marneffei</name>
    <dbReference type="NCBI Taxonomy" id="441960"/>
    <lineage>
        <taxon>Eukaryota</taxon>
        <taxon>Fungi</taxon>
        <taxon>Dikarya</taxon>
        <taxon>Ascomycota</taxon>
        <taxon>Pezizomycotina</taxon>
        <taxon>Eurotiomycetes</taxon>
        <taxon>Eurotiomycetidae</taxon>
        <taxon>Eurotiales</taxon>
        <taxon>Trichocomaceae</taxon>
        <taxon>Talaromyces</taxon>
        <taxon>Talaromyces sect. Talaromyces</taxon>
    </lineage>
</organism>
<dbReference type="HOGENOM" id="CLU_014722_1_2_1"/>
<feature type="region of interest" description="Disordered" evidence="1">
    <location>
        <begin position="436"/>
        <end position="460"/>
    </location>
</feature>